<sequence>MTVSEQRKANQEKFIYASNIPTFDVTKPLPPTVLPSIKWQYNFKSSLYGLGGVRQILTAPNLKSGGTELNTISYLIPNLTRLRPDKFSDEFFVERRLNGFSPGKLKRVENQPWQYVIRYDFSGVSVDPNGILPQFIEARFCLDGQQLHVHSIEFILHGETKIQNLSPSDQDWEWAKKLFRSAEFVQHETVAHLGGTHLNIDQYAMAYYRNVVNNPIIELLEPHFEGLLSINQQGLSELVGSETKEGVVPQLTALNYQDTQKILVEGLQTLTYRNWSPRSHTLPDYVANNHYDRAAIAFWQIINKYVKDFFDQNQAGIQQYWSEIEAMSKDLAAHSILKPELGTLDIKTLQDLRQMCVYVIYISTFQHSWVNHKQYEDGGDIEYATLGMWKENDAMTAARNGRQLSTTLNLTSVRHNPIMGVDLPVANKLKEALWENREQIEPGIAIDTILMSISI</sequence>
<evidence type="ECO:0000256" key="1">
    <source>
        <dbReference type="ARBA" id="ARBA00022723"/>
    </source>
</evidence>
<evidence type="ECO:0000256" key="2">
    <source>
        <dbReference type="ARBA" id="ARBA00023002"/>
    </source>
</evidence>
<dbReference type="KEGG" id="nsh:GXM_03308"/>
<dbReference type="GO" id="GO:0034440">
    <property type="term" value="P:lipid oxidation"/>
    <property type="evidence" value="ECO:0007669"/>
    <property type="project" value="InterPro"/>
</dbReference>
<name>A0A5P8W1C8_9NOSO</name>
<dbReference type="SUPFAM" id="SSF48484">
    <property type="entry name" value="Lipoxigenase"/>
    <property type="match status" value="1"/>
</dbReference>
<keyword evidence="5" id="KW-1185">Reference proteome</keyword>
<gene>
    <name evidence="4" type="ORF">GXM_03308</name>
</gene>
<accession>A0A5P8W1C8</accession>
<organism evidence="4 5">
    <name type="scientific">Nostoc sphaeroides CCNUC1</name>
    <dbReference type="NCBI Taxonomy" id="2653204"/>
    <lineage>
        <taxon>Bacteria</taxon>
        <taxon>Bacillati</taxon>
        <taxon>Cyanobacteriota</taxon>
        <taxon>Cyanophyceae</taxon>
        <taxon>Nostocales</taxon>
        <taxon>Nostocaceae</taxon>
        <taxon>Nostoc</taxon>
    </lineage>
</organism>
<evidence type="ECO:0000259" key="3">
    <source>
        <dbReference type="PROSITE" id="PS51393"/>
    </source>
</evidence>
<protein>
    <recommendedName>
        <fullName evidence="3">Lipoxygenase domain-containing protein</fullName>
    </recommendedName>
</protein>
<reference evidence="4 5" key="1">
    <citation type="submission" date="2019-10" db="EMBL/GenBank/DDBJ databases">
        <title>Genomic and transcriptomic insights into the perfect genentic adaptation of a filamentous nitrogen-fixing cyanobacterium to rice fields.</title>
        <authorList>
            <person name="Chen Z."/>
        </authorList>
    </citation>
    <scope>NUCLEOTIDE SEQUENCE [LARGE SCALE GENOMIC DNA]</scope>
    <source>
        <strain evidence="4">CCNUC1</strain>
    </source>
</reference>
<dbReference type="GO" id="GO:0016702">
    <property type="term" value="F:oxidoreductase activity, acting on single donors with incorporation of molecular oxygen, incorporation of two atoms of oxygen"/>
    <property type="evidence" value="ECO:0007669"/>
    <property type="project" value="InterPro"/>
</dbReference>
<dbReference type="Proteomes" id="UP000326678">
    <property type="component" value="Chromosome Gxm1"/>
</dbReference>
<evidence type="ECO:0000313" key="4">
    <source>
        <dbReference type="EMBL" id="QFS45829.1"/>
    </source>
</evidence>
<dbReference type="GO" id="GO:0046872">
    <property type="term" value="F:metal ion binding"/>
    <property type="evidence" value="ECO:0007669"/>
    <property type="project" value="UniProtKB-KW"/>
</dbReference>
<dbReference type="Gene3D" id="1.20.245.10">
    <property type="entry name" value="Lipoxygenase-1, Domain 5"/>
    <property type="match status" value="1"/>
</dbReference>
<dbReference type="PANTHER" id="PTHR11771">
    <property type="entry name" value="LIPOXYGENASE"/>
    <property type="match status" value="1"/>
</dbReference>
<feature type="domain" description="Lipoxygenase" evidence="3">
    <location>
        <begin position="168"/>
        <end position="379"/>
    </location>
</feature>
<proteinExistence type="predicted"/>
<keyword evidence="1" id="KW-0479">Metal-binding</keyword>
<evidence type="ECO:0000313" key="5">
    <source>
        <dbReference type="Proteomes" id="UP000326678"/>
    </source>
</evidence>
<dbReference type="PROSITE" id="PS51393">
    <property type="entry name" value="LIPOXYGENASE_3"/>
    <property type="match status" value="1"/>
</dbReference>
<dbReference type="InterPro" id="IPR013819">
    <property type="entry name" value="LipOase_C"/>
</dbReference>
<keyword evidence="2" id="KW-0560">Oxidoreductase</keyword>
<dbReference type="AlphaFoldDB" id="A0A5P8W1C8"/>
<dbReference type="Pfam" id="PF00305">
    <property type="entry name" value="Lipoxygenase"/>
    <property type="match status" value="1"/>
</dbReference>
<dbReference type="EMBL" id="CP045226">
    <property type="protein sequence ID" value="QFS45829.1"/>
    <property type="molecule type" value="Genomic_DNA"/>
</dbReference>
<dbReference type="RefSeq" id="WP_152589205.1">
    <property type="nucleotide sequence ID" value="NZ_CP045226.1"/>
</dbReference>
<dbReference type="InterPro" id="IPR000907">
    <property type="entry name" value="LipOase"/>
</dbReference>
<dbReference type="InterPro" id="IPR036226">
    <property type="entry name" value="LipOase_C_sf"/>
</dbReference>